<organism evidence="1 2">
    <name type="scientific">Pseudoalteromonas agarivorans DSM 14585</name>
    <dbReference type="NCBI Taxonomy" id="1312369"/>
    <lineage>
        <taxon>Bacteria</taxon>
        <taxon>Pseudomonadati</taxon>
        <taxon>Pseudomonadota</taxon>
        <taxon>Gammaproteobacteria</taxon>
        <taxon>Alteromonadales</taxon>
        <taxon>Pseudoalteromonadaceae</taxon>
        <taxon>Pseudoalteromonas</taxon>
    </lineage>
</organism>
<reference evidence="1" key="1">
    <citation type="submission" date="2015-03" db="EMBL/GenBank/DDBJ databases">
        <authorList>
            <person name="Xie B.-B."/>
            <person name="Rong J.-C."/>
            <person name="Qin Q.-L."/>
            <person name="Zhang Y.-Z."/>
        </authorList>
    </citation>
    <scope>NUCLEOTIDE SEQUENCE</scope>
    <source>
        <strain evidence="1">DSM 14585</strain>
    </source>
</reference>
<evidence type="ECO:0000313" key="2">
    <source>
        <dbReference type="Proteomes" id="UP000217277"/>
    </source>
</evidence>
<protein>
    <submittedName>
        <fullName evidence="1">Uncharacterized protein</fullName>
    </submittedName>
</protein>
<dbReference type="Proteomes" id="UP000217277">
    <property type="component" value="Chromosome I"/>
</dbReference>
<name>A0ACA8DUM4_9GAMM</name>
<proteinExistence type="predicted"/>
<sequence>MAFLCAFLTLIPIVLNYEVFIATDKQSNNTGIIFDRHLFYLKIYNAVYALFSTLE</sequence>
<dbReference type="EMBL" id="CP011011">
    <property type="protein sequence ID" value="ATC81510.1"/>
    <property type="molecule type" value="Genomic_DNA"/>
</dbReference>
<keyword evidence="2" id="KW-1185">Reference proteome</keyword>
<evidence type="ECO:0000313" key="1">
    <source>
        <dbReference type="EMBL" id="ATC81510.1"/>
    </source>
</evidence>
<accession>A0ACA8DUM4</accession>
<gene>
    <name evidence="1" type="ORF">PAGA_a1035</name>
</gene>